<proteinExistence type="predicted"/>
<evidence type="ECO:0000313" key="3">
    <source>
        <dbReference type="Proteomes" id="UP000601108"/>
    </source>
</evidence>
<dbReference type="EMBL" id="BMWS01000003">
    <property type="protein sequence ID" value="GGX07642.1"/>
    <property type="molecule type" value="Genomic_DNA"/>
</dbReference>
<dbReference type="AlphaFoldDB" id="A0A918JV73"/>
<keyword evidence="3" id="KW-1185">Reference proteome</keyword>
<sequence length="105" mass="11612">MKKIPVLLAICAISLSSTITSAQQAEEVLPITKTEATTNQEDYEEFPTDKLSEIIKAAVEKDFPGATISEAYTDKTGNYKLVLTMDNSTKTAYTNSRGEWFTPKK</sequence>
<evidence type="ECO:0000313" key="2">
    <source>
        <dbReference type="EMBL" id="GGX07642.1"/>
    </source>
</evidence>
<accession>A0A918JV73</accession>
<keyword evidence="1" id="KW-0732">Signal</keyword>
<dbReference type="RefSeq" id="WP_051316660.1">
    <property type="nucleotide sequence ID" value="NZ_BMWS01000003.1"/>
</dbReference>
<evidence type="ECO:0008006" key="4">
    <source>
        <dbReference type="Google" id="ProtNLM"/>
    </source>
</evidence>
<protein>
    <recommendedName>
        <fullName evidence="4">Beta-lactamase-inhibitor-like PepSY-like domain-containing protein</fullName>
    </recommendedName>
</protein>
<name>A0A918JV73_9FLAO</name>
<evidence type="ECO:0000256" key="1">
    <source>
        <dbReference type="SAM" id="SignalP"/>
    </source>
</evidence>
<feature type="signal peptide" evidence="1">
    <location>
        <begin position="1"/>
        <end position="22"/>
    </location>
</feature>
<dbReference type="SUPFAM" id="SSF160574">
    <property type="entry name" value="BT0923-like"/>
    <property type="match status" value="1"/>
</dbReference>
<reference evidence="2 3" key="1">
    <citation type="journal article" date="2014" name="Int. J. Syst. Evol. Microbiol.">
        <title>Complete genome sequence of Corynebacterium casei LMG S-19264T (=DSM 44701T), isolated from a smear-ripened cheese.</title>
        <authorList>
            <consortium name="US DOE Joint Genome Institute (JGI-PGF)"/>
            <person name="Walter F."/>
            <person name="Albersmeier A."/>
            <person name="Kalinowski J."/>
            <person name="Ruckert C."/>
        </authorList>
    </citation>
    <scope>NUCLEOTIDE SEQUENCE [LARGE SCALE GENOMIC DNA]</scope>
    <source>
        <strain evidence="2 3">KCTC 12285</strain>
    </source>
</reference>
<feature type="chain" id="PRO_5036734859" description="Beta-lactamase-inhibitor-like PepSY-like domain-containing protein" evidence="1">
    <location>
        <begin position="23"/>
        <end position="105"/>
    </location>
</feature>
<organism evidence="2 3">
    <name type="scientific">Aquimarina muelleri</name>
    <dbReference type="NCBI Taxonomy" id="279356"/>
    <lineage>
        <taxon>Bacteria</taxon>
        <taxon>Pseudomonadati</taxon>
        <taxon>Bacteroidota</taxon>
        <taxon>Flavobacteriia</taxon>
        <taxon>Flavobacteriales</taxon>
        <taxon>Flavobacteriaceae</taxon>
        <taxon>Aquimarina</taxon>
    </lineage>
</organism>
<comment type="caution">
    <text evidence="2">The sequence shown here is derived from an EMBL/GenBank/DDBJ whole genome shotgun (WGS) entry which is preliminary data.</text>
</comment>
<dbReference type="Proteomes" id="UP000601108">
    <property type="component" value="Unassembled WGS sequence"/>
</dbReference>
<gene>
    <name evidence="2" type="ORF">GCM10007384_06640</name>
</gene>